<dbReference type="GO" id="GO:0015031">
    <property type="term" value="P:protein transport"/>
    <property type="evidence" value="ECO:0007669"/>
    <property type="project" value="InterPro"/>
</dbReference>
<evidence type="ECO:0000313" key="2">
    <source>
        <dbReference type="EMBL" id="TBT97069.1"/>
    </source>
</evidence>
<dbReference type="AlphaFoldDB" id="A0A4Q9KSY4"/>
<accession>A0A4Q9KSY4</accession>
<protein>
    <submittedName>
        <fullName evidence="2">Subunit SecY of preprotein translocase</fullName>
    </submittedName>
</protein>
<dbReference type="InterPro" id="IPR002208">
    <property type="entry name" value="SecY/SEC61-alpha"/>
</dbReference>
<name>A0A4Q9KSY4_9MICR</name>
<dbReference type="VEuPathDB" id="MicrosporidiaDB:CWI36_0737p0010"/>
<evidence type="ECO:0000313" key="3">
    <source>
        <dbReference type="Proteomes" id="UP000293045"/>
    </source>
</evidence>
<gene>
    <name evidence="2" type="ORF">CWI39_3202p0010</name>
</gene>
<dbReference type="InterPro" id="IPR023201">
    <property type="entry name" value="SecY_dom_sf"/>
</dbReference>
<keyword evidence="1" id="KW-0732">Signal</keyword>
<proteinExistence type="predicted"/>
<dbReference type="EMBL" id="PIXR01003202">
    <property type="protein sequence ID" value="TBT97069.1"/>
    <property type="molecule type" value="Genomic_DNA"/>
</dbReference>
<dbReference type="SUPFAM" id="SSF103491">
    <property type="entry name" value="Preprotein translocase SecY subunit"/>
    <property type="match status" value="1"/>
</dbReference>
<dbReference type="Proteomes" id="UP000293045">
    <property type="component" value="Unassembled WGS sequence"/>
</dbReference>
<organism evidence="2 3">
    <name type="scientific">Hamiltosporidium magnivora</name>
    <dbReference type="NCBI Taxonomy" id="148818"/>
    <lineage>
        <taxon>Eukaryota</taxon>
        <taxon>Fungi</taxon>
        <taxon>Fungi incertae sedis</taxon>
        <taxon>Microsporidia</taxon>
        <taxon>Dubosqiidae</taxon>
        <taxon>Hamiltosporidium</taxon>
    </lineage>
</organism>
<sequence>IPTAAFLGGFFIGLVCVLANLMDTIGSGTNIILAVSIVWQYFELFTKENMKNGNIGFVEVWIGGGVDKSGIDMKGDRDKRGIGKKGFIK</sequence>
<feature type="non-terminal residue" evidence="2">
    <location>
        <position position="1"/>
    </location>
</feature>
<dbReference type="VEuPathDB" id="MicrosporidiaDB:CWI39_3202p0010"/>
<reference evidence="2 3" key="1">
    <citation type="submission" date="2017-12" db="EMBL/GenBank/DDBJ databases">
        <authorList>
            <person name="Pombert J.-F."/>
            <person name="Haag K.L."/>
            <person name="Ebert D."/>
        </authorList>
    </citation>
    <scope>NUCLEOTIDE SEQUENCE [LARGE SCALE GENOMIC DNA]</scope>
    <source>
        <strain evidence="2">IL-BN-2</strain>
    </source>
</reference>
<feature type="chain" id="PRO_5021031849" evidence="1">
    <location>
        <begin position="20"/>
        <end position="89"/>
    </location>
</feature>
<dbReference type="GO" id="GO:0016020">
    <property type="term" value="C:membrane"/>
    <property type="evidence" value="ECO:0007669"/>
    <property type="project" value="InterPro"/>
</dbReference>
<comment type="caution">
    <text evidence="2">The sequence shown here is derived from an EMBL/GenBank/DDBJ whole genome shotgun (WGS) entry which is preliminary data.</text>
</comment>
<dbReference type="Gene3D" id="1.10.3370.10">
    <property type="entry name" value="SecY subunit domain"/>
    <property type="match status" value="1"/>
</dbReference>
<feature type="signal peptide" evidence="1">
    <location>
        <begin position="1"/>
        <end position="19"/>
    </location>
</feature>
<dbReference type="PANTHER" id="PTHR10906">
    <property type="entry name" value="SECY/SEC61-ALPHA FAMILY MEMBER"/>
    <property type="match status" value="1"/>
</dbReference>
<evidence type="ECO:0000256" key="1">
    <source>
        <dbReference type="SAM" id="SignalP"/>
    </source>
</evidence>